<dbReference type="OrthoDB" id="8477889at2"/>
<evidence type="ECO:0000313" key="7">
    <source>
        <dbReference type="EMBL" id="QEX16295.1"/>
    </source>
</evidence>
<keyword evidence="8" id="KW-1185">Reference proteome</keyword>
<accession>A0A5J6MIC9</accession>
<dbReference type="Proteomes" id="UP000326202">
    <property type="component" value="Chromosome"/>
</dbReference>
<organism evidence="7 8">
    <name type="scientific">Hypericibacter terrae</name>
    <dbReference type="NCBI Taxonomy" id="2602015"/>
    <lineage>
        <taxon>Bacteria</taxon>
        <taxon>Pseudomonadati</taxon>
        <taxon>Pseudomonadota</taxon>
        <taxon>Alphaproteobacteria</taxon>
        <taxon>Rhodospirillales</taxon>
        <taxon>Dongiaceae</taxon>
        <taxon>Hypericibacter</taxon>
    </lineage>
</organism>
<dbReference type="GO" id="GO:0043190">
    <property type="term" value="C:ATP-binding cassette (ABC) transporter complex"/>
    <property type="evidence" value="ECO:0007669"/>
    <property type="project" value="TreeGrafter"/>
</dbReference>
<dbReference type="Pfam" id="PF03739">
    <property type="entry name" value="LptF_LptG"/>
    <property type="match status" value="1"/>
</dbReference>
<feature type="transmembrane region" description="Helical" evidence="6">
    <location>
        <begin position="315"/>
        <end position="335"/>
    </location>
</feature>
<dbReference type="InterPro" id="IPR005495">
    <property type="entry name" value="LptG/LptF_permease"/>
</dbReference>
<reference evidence="7 8" key="1">
    <citation type="submission" date="2019-08" db="EMBL/GenBank/DDBJ databases">
        <title>Hyperibacter terrae gen. nov., sp. nov. and Hyperibacter viscosus sp. nov., two new members in the family Rhodospirillaceae isolated from the rhizosphere of Hypericum perforatum.</title>
        <authorList>
            <person name="Noviana Z."/>
        </authorList>
    </citation>
    <scope>NUCLEOTIDE SEQUENCE [LARGE SCALE GENOMIC DNA]</scope>
    <source>
        <strain evidence="7 8">R5913</strain>
    </source>
</reference>
<dbReference type="RefSeq" id="WP_151176668.1">
    <property type="nucleotide sequence ID" value="NZ_CP042906.1"/>
</dbReference>
<dbReference type="EMBL" id="CP042906">
    <property type="protein sequence ID" value="QEX16295.1"/>
    <property type="molecule type" value="Genomic_DNA"/>
</dbReference>
<feature type="transmembrane region" description="Helical" evidence="6">
    <location>
        <begin position="347"/>
        <end position="365"/>
    </location>
</feature>
<dbReference type="KEGG" id="htq:FRZ44_15880"/>
<keyword evidence="3 6" id="KW-0812">Transmembrane</keyword>
<evidence type="ECO:0000256" key="6">
    <source>
        <dbReference type="SAM" id="Phobius"/>
    </source>
</evidence>
<keyword evidence="2" id="KW-1003">Cell membrane</keyword>
<name>A0A5J6MIC9_9PROT</name>
<dbReference type="GO" id="GO:0015920">
    <property type="term" value="P:lipopolysaccharide transport"/>
    <property type="evidence" value="ECO:0007669"/>
    <property type="project" value="TreeGrafter"/>
</dbReference>
<protein>
    <submittedName>
        <fullName evidence="7">LPS export ABC transporter permease LptF</fullName>
    </submittedName>
</protein>
<keyword evidence="5 6" id="KW-0472">Membrane</keyword>
<feature type="transmembrane region" description="Helical" evidence="6">
    <location>
        <begin position="108"/>
        <end position="127"/>
    </location>
</feature>
<evidence type="ECO:0000256" key="3">
    <source>
        <dbReference type="ARBA" id="ARBA00022692"/>
    </source>
</evidence>
<evidence type="ECO:0000313" key="8">
    <source>
        <dbReference type="Proteomes" id="UP000326202"/>
    </source>
</evidence>
<dbReference type="PANTHER" id="PTHR33529">
    <property type="entry name" value="SLR0882 PROTEIN-RELATED"/>
    <property type="match status" value="1"/>
</dbReference>
<gene>
    <name evidence="7" type="ORF">FRZ44_15880</name>
</gene>
<evidence type="ECO:0000256" key="5">
    <source>
        <dbReference type="ARBA" id="ARBA00023136"/>
    </source>
</evidence>
<feature type="transmembrane region" description="Helical" evidence="6">
    <location>
        <begin position="59"/>
        <end position="87"/>
    </location>
</feature>
<dbReference type="AlphaFoldDB" id="A0A5J6MIC9"/>
<keyword evidence="4 6" id="KW-1133">Transmembrane helix</keyword>
<sequence length="381" mass="41945">MRAMVRIKTVRSVNIYIGRQVALLLAVITFGLTFVIWLTQTVRFLDLIINRGLPLTTALYLLSLLVPELLIILLPAALFIASLFVYWRLGVDSELVVLRSAGMSPWQLARPALATAVVVTLICYWLGLSLAPHANRAFGGLTTELRNDFSQVLIQAGVFTEATPGVTVYTRARTADGSLAGVVVYDQRAGRPQTIYTASRGLITGGPTGPAILLEDGTLQQRESRKDPPSILTFERTLVQLGLGDGTARVVQPKQQWMTIDELLRPADPVDDATRIRYRTEVHWRLSQPLFGLAYVAVALASLLVGSIGRRAQFWRGIVAVLLVCAMQGSAYGALSATIRRPEFWPLLYAVPLTPTLLAFALLRLPRLRGPFLVRQWAAHP</sequence>
<evidence type="ECO:0000256" key="4">
    <source>
        <dbReference type="ARBA" id="ARBA00022989"/>
    </source>
</evidence>
<evidence type="ECO:0000256" key="1">
    <source>
        <dbReference type="ARBA" id="ARBA00004651"/>
    </source>
</evidence>
<feature type="transmembrane region" description="Helical" evidence="6">
    <location>
        <begin position="290"/>
        <end position="308"/>
    </location>
</feature>
<dbReference type="PANTHER" id="PTHR33529:SF6">
    <property type="entry name" value="YJGP_YJGQ FAMILY PERMEASE"/>
    <property type="match status" value="1"/>
</dbReference>
<feature type="transmembrane region" description="Helical" evidence="6">
    <location>
        <begin position="21"/>
        <end position="39"/>
    </location>
</feature>
<proteinExistence type="predicted"/>
<evidence type="ECO:0000256" key="2">
    <source>
        <dbReference type="ARBA" id="ARBA00022475"/>
    </source>
</evidence>
<comment type="subcellular location">
    <subcellularLocation>
        <location evidence="1">Cell membrane</location>
        <topology evidence="1">Multi-pass membrane protein</topology>
    </subcellularLocation>
</comment>